<dbReference type="GO" id="GO:0009318">
    <property type="term" value="C:exodeoxyribonuclease VII complex"/>
    <property type="evidence" value="ECO:0007669"/>
    <property type="project" value="UniProtKB-UniRule"/>
</dbReference>
<dbReference type="OrthoDB" id="9802795at2"/>
<comment type="subcellular location">
    <subcellularLocation>
        <location evidence="1 2">Cytoplasm</location>
    </subcellularLocation>
</comment>
<evidence type="ECO:0000313" key="5">
    <source>
        <dbReference type="EMBL" id="BBX72404.1"/>
    </source>
</evidence>
<proteinExistence type="inferred from homology"/>
<dbReference type="GO" id="GO:0008855">
    <property type="term" value="F:exodeoxyribonuclease VII activity"/>
    <property type="evidence" value="ECO:0007669"/>
    <property type="project" value="UniProtKB-UniRule"/>
</dbReference>
<evidence type="ECO:0000256" key="1">
    <source>
        <dbReference type="HAMAP-Rule" id="MF_00378"/>
    </source>
</evidence>
<dbReference type="AlphaFoldDB" id="A0A7I7MJ86"/>
<protein>
    <recommendedName>
        <fullName evidence="1">Exodeoxyribonuclease 7 large subunit</fullName>
        <ecNumber evidence="1">3.1.11.6</ecNumber>
    </recommendedName>
    <alternativeName>
        <fullName evidence="1">Exodeoxyribonuclease VII large subunit</fullName>
        <shortName evidence="1">Exonuclease VII large subunit</shortName>
    </alternativeName>
</protein>
<dbReference type="CDD" id="cd04489">
    <property type="entry name" value="ExoVII_LU_OBF"/>
    <property type="match status" value="1"/>
</dbReference>
<dbReference type="RefSeq" id="WP_083051332.1">
    <property type="nucleotide sequence ID" value="NZ_AP022575.1"/>
</dbReference>
<feature type="domain" description="OB-fold nucleic acid binding" evidence="4">
    <location>
        <begin position="15"/>
        <end position="109"/>
    </location>
</feature>
<keyword evidence="6" id="KW-1185">Reference proteome</keyword>
<dbReference type="KEGG" id="mshj:MSHI_03100"/>
<comment type="catalytic activity">
    <reaction evidence="1 2">
        <text>Exonucleolytic cleavage in either 5'- to 3'- or 3'- to 5'-direction to yield nucleoside 5'-phosphates.</text>
        <dbReference type="EC" id="3.1.11.6"/>
    </reaction>
</comment>
<evidence type="ECO:0000256" key="2">
    <source>
        <dbReference type="RuleBase" id="RU004355"/>
    </source>
</evidence>
<dbReference type="GO" id="GO:0005737">
    <property type="term" value="C:cytoplasm"/>
    <property type="evidence" value="ECO:0007669"/>
    <property type="project" value="UniProtKB-SubCell"/>
</dbReference>
<keyword evidence="1 2" id="KW-0269">Exonuclease</keyword>
<sequence>MTRAAPANSAENPFPVRAVAVRIAGWIDKLGTVWVEGQLAQITMRPNANTVFMVLRDPAADMSLTATCSRDLVLAAPVKLAEGIQVVVCGKPSFYTARGTFSLRLSEIRAVGVGELLARIERLRRLLAAEGLFDPRLKRPIPFLPNMIGLITGRASAAEHDVTTVAAARWPAVRFTVRNTAVQGPNAVPQIVDALRELDGDHDVDVIVLARGGGSVEDLLPFSDETLCRAISACRTPVVSAVGHEPDNPLCDLVADLRAATPTDAAKKLVPDAAAEQRLIDDLRRRSAQALRNWVIREQRALAQLRSRPALADPLQALTARTEEIHRARAALRRDITRLVTAETDRVGHLSARLATLGPAATLARGYAIVQTMAAAAEPSARPIVLRSVDDAPSGTRLRVRVTDGAIAAVSEGRSDGP</sequence>
<keyword evidence="1" id="KW-0963">Cytoplasm</keyword>
<dbReference type="InterPro" id="IPR003753">
    <property type="entry name" value="Exonuc_VII_L"/>
</dbReference>
<comment type="function">
    <text evidence="1">Bidirectionally degrades single-stranded DNA into large acid-insoluble oligonucleotides, which are then degraded further into small acid-soluble oligonucleotides.</text>
</comment>
<dbReference type="PANTHER" id="PTHR30008:SF0">
    <property type="entry name" value="EXODEOXYRIBONUCLEASE 7 LARGE SUBUNIT"/>
    <property type="match status" value="1"/>
</dbReference>
<dbReference type="EMBL" id="AP022575">
    <property type="protein sequence ID" value="BBX72404.1"/>
    <property type="molecule type" value="Genomic_DNA"/>
</dbReference>
<dbReference type="EC" id="3.1.11.6" evidence="1"/>
<dbReference type="Pfam" id="PF13742">
    <property type="entry name" value="tRNA_anti_2"/>
    <property type="match status" value="1"/>
</dbReference>
<dbReference type="InterPro" id="IPR020579">
    <property type="entry name" value="Exonuc_VII_lsu_C"/>
</dbReference>
<dbReference type="NCBIfam" id="TIGR00237">
    <property type="entry name" value="xseA"/>
    <property type="match status" value="1"/>
</dbReference>
<name>A0A7I7MJ86_9MYCO</name>
<accession>A0A7I7MJ86</accession>
<evidence type="ECO:0000259" key="4">
    <source>
        <dbReference type="Pfam" id="PF13742"/>
    </source>
</evidence>
<comment type="similarity">
    <text evidence="1 2">Belongs to the XseA family.</text>
</comment>
<dbReference type="PANTHER" id="PTHR30008">
    <property type="entry name" value="EXODEOXYRIBONUCLEASE 7 LARGE SUBUNIT"/>
    <property type="match status" value="1"/>
</dbReference>
<evidence type="ECO:0000259" key="3">
    <source>
        <dbReference type="Pfam" id="PF02601"/>
    </source>
</evidence>
<dbReference type="InterPro" id="IPR025824">
    <property type="entry name" value="OB-fold_nuc-bd_dom"/>
</dbReference>
<keyword evidence="1 2" id="KW-0540">Nuclease</keyword>
<comment type="subunit">
    <text evidence="1">Heterooligomer composed of large and small subunits.</text>
</comment>
<dbReference type="GO" id="GO:0006308">
    <property type="term" value="P:DNA catabolic process"/>
    <property type="evidence" value="ECO:0007669"/>
    <property type="project" value="UniProtKB-UniRule"/>
</dbReference>
<evidence type="ECO:0000313" key="6">
    <source>
        <dbReference type="Proteomes" id="UP000467236"/>
    </source>
</evidence>
<keyword evidence="1 2" id="KW-0378">Hydrolase</keyword>
<feature type="domain" description="Exonuclease VII large subunit C-terminal" evidence="3">
    <location>
        <begin position="132"/>
        <end position="339"/>
    </location>
</feature>
<organism evidence="5 6">
    <name type="scientific">Mycobacterium shinjukuense</name>
    <dbReference type="NCBI Taxonomy" id="398694"/>
    <lineage>
        <taxon>Bacteria</taxon>
        <taxon>Bacillati</taxon>
        <taxon>Actinomycetota</taxon>
        <taxon>Actinomycetes</taxon>
        <taxon>Mycobacteriales</taxon>
        <taxon>Mycobacteriaceae</taxon>
        <taxon>Mycobacterium</taxon>
    </lineage>
</organism>
<dbReference type="Pfam" id="PF02601">
    <property type="entry name" value="Exonuc_VII_L"/>
    <property type="match status" value="1"/>
</dbReference>
<gene>
    <name evidence="1 5" type="primary">xseA</name>
    <name evidence="5" type="ORF">MSHI_03100</name>
</gene>
<dbReference type="Proteomes" id="UP000467236">
    <property type="component" value="Chromosome"/>
</dbReference>
<dbReference type="HAMAP" id="MF_00378">
    <property type="entry name" value="Exonuc_7_L"/>
    <property type="match status" value="1"/>
</dbReference>
<dbReference type="GO" id="GO:0003676">
    <property type="term" value="F:nucleic acid binding"/>
    <property type="evidence" value="ECO:0007669"/>
    <property type="project" value="InterPro"/>
</dbReference>
<reference evidence="5 6" key="1">
    <citation type="journal article" date="2019" name="Emerg. Microbes Infect.">
        <title>Comprehensive subspecies identification of 175 nontuberculous mycobacteria species based on 7547 genomic profiles.</title>
        <authorList>
            <person name="Matsumoto Y."/>
            <person name="Kinjo T."/>
            <person name="Motooka D."/>
            <person name="Nabeya D."/>
            <person name="Jung N."/>
            <person name="Uechi K."/>
            <person name="Horii T."/>
            <person name="Iida T."/>
            <person name="Fujita J."/>
            <person name="Nakamura S."/>
        </authorList>
    </citation>
    <scope>NUCLEOTIDE SEQUENCE [LARGE SCALE GENOMIC DNA]</scope>
    <source>
        <strain evidence="5 6">JCM 14233</strain>
    </source>
</reference>